<name>A0A2T0SWW7_9PSEU</name>
<feature type="compositionally biased region" description="Low complexity" evidence="1">
    <location>
        <begin position="26"/>
        <end position="77"/>
    </location>
</feature>
<evidence type="ECO:0000256" key="2">
    <source>
        <dbReference type="SAM" id="SignalP"/>
    </source>
</evidence>
<keyword evidence="5" id="KW-1185">Reference proteome</keyword>
<dbReference type="EMBL" id="PVTF01000009">
    <property type="protein sequence ID" value="PRY37880.1"/>
    <property type="molecule type" value="Genomic_DNA"/>
</dbReference>
<dbReference type="InterPro" id="IPR025711">
    <property type="entry name" value="PepSY"/>
</dbReference>
<feature type="signal peptide" evidence="2">
    <location>
        <begin position="1"/>
        <end position="25"/>
    </location>
</feature>
<protein>
    <submittedName>
        <fullName evidence="4">Peptidase YpeB-like protein</fullName>
    </submittedName>
</protein>
<gene>
    <name evidence="4" type="ORF">CLV43_109100</name>
</gene>
<dbReference type="Gene3D" id="3.10.450.40">
    <property type="match status" value="1"/>
</dbReference>
<sequence>MSNRRNAILVGGALVLLVTAGTASALTGADDSPTAAGGTSATPSSTTSGTVPGQSTISVRPSTPSSSAPTTVDTPAAGVTAQEAERIAVGLVGGRVVRTERESEHGGWEWHVRVDAAGVRHDVRVDATTGAVRGSDDDGGHGGDDNGGHRGRGGDDH</sequence>
<organism evidence="4 5">
    <name type="scientific">Umezawaea tangerina</name>
    <dbReference type="NCBI Taxonomy" id="84725"/>
    <lineage>
        <taxon>Bacteria</taxon>
        <taxon>Bacillati</taxon>
        <taxon>Actinomycetota</taxon>
        <taxon>Actinomycetes</taxon>
        <taxon>Pseudonocardiales</taxon>
        <taxon>Pseudonocardiaceae</taxon>
        <taxon>Umezawaea</taxon>
    </lineage>
</organism>
<feature type="region of interest" description="Disordered" evidence="1">
    <location>
        <begin position="26"/>
        <end position="81"/>
    </location>
</feature>
<dbReference type="OrthoDB" id="3637997at2"/>
<feature type="domain" description="PepSY" evidence="3">
    <location>
        <begin position="79"/>
        <end position="135"/>
    </location>
</feature>
<keyword evidence="2" id="KW-0732">Signal</keyword>
<evidence type="ECO:0000313" key="5">
    <source>
        <dbReference type="Proteomes" id="UP000239494"/>
    </source>
</evidence>
<dbReference type="Proteomes" id="UP000239494">
    <property type="component" value="Unassembled WGS sequence"/>
</dbReference>
<feature type="compositionally biased region" description="Basic and acidic residues" evidence="1">
    <location>
        <begin position="134"/>
        <end position="157"/>
    </location>
</feature>
<comment type="caution">
    <text evidence="4">The sequence shown here is derived from an EMBL/GenBank/DDBJ whole genome shotgun (WGS) entry which is preliminary data.</text>
</comment>
<accession>A0A2T0SWW7</accession>
<evidence type="ECO:0000259" key="3">
    <source>
        <dbReference type="Pfam" id="PF03413"/>
    </source>
</evidence>
<dbReference type="AlphaFoldDB" id="A0A2T0SWW7"/>
<evidence type="ECO:0000313" key="4">
    <source>
        <dbReference type="EMBL" id="PRY37880.1"/>
    </source>
</evidence>
<reference evidence="4 5" key="1">
    <citation type="submission" date="2018-03" db="EMBL/GenBank/DDBJ databases">
        <title>Genomic Encyclopedia of Archaeal and Bacterial Type Strains, Phase II (KMG-II): from individual species to whole genera.</title>
        <authorList>
            <person name="Goeker M."/>
        </authorList>
    </citation>
    <scope>NUCLEOTIDE SEQUENCE [LARGE SCALE GENOMIC DNA]</scope>
    <source>
        <strain evidence="4 5">DSM 44720</strain>
    </source>
</reference>
<feature type="chain" id="PRO_5015640565" evidence="2">
    <location>
        <begin position="26"/>
        <end position="157"/>
    </location>
</feature>
<proteinExistence type="predicted"/>
<dbReference type="Pfam" id="PF03413">
    <property type="entry name" value="PepSY"/>
    <property type="match status" value="1"/>
</dbReference>
<evidence type="ECO:0000256" key="1">
    <source>
        <dbReference type="SAM" id="MobiDB-lite"/>
    </source>
</evidence>
<dbReference type="RefSeq" id="WP_106190818.1">
    <property type="nucleotide sequence ID" value="NZ_PVTF01000009.1"/>
</dbReference>
<feature type="region of interest" description="Disordered" evidence="1">
    <location>
        <begin position="127"/>
        <end position="157"/>
    </location>
</feature>